<dbReference type="InterPro" id="IPR032821">
    <property type="entry name" value="PKS_assoc"/>
</dbReference>
<dbReference type="PROSITE" id="PS00606">
    <property type="entry name" value="KS3_1"/>
    <property type="match status" value="1"/>
</dbReference>
<proteinExistence type="predicted"/>
<dbReference type="InterPro" id="IPR020807">
    <property type="entry name" value="PKS_DH"/>
</dbReference>
<keyword evidence="1" id="KW-0596">Phosphopantetheine</keyword>
<dbReference type="Pfam" id="PF00698">
    <property type="entry name" value="Acyl_transf_1"/>
    <property type="match status" value="1"/>
</dbReference>
<evidence type="ECO:0000256" key="2">
    <source>
        <dbReference type="ARBA" id="ARBA00022553"/>
    </source>
</evidence>
<dbReference type="InterPro" id="IPR029063">
    <property type="entry name" value="SAM-dependent_MTases_sf"/>
</dbReference>
<evidence type="ECO:0000313" key="15">
    <source>
        <dbReference type="Proteomes" id="UP000054516"/>
    </source>
</evidence>
<dbReference type="InterPro" id="IPR036291">
    <property type="entry name" value="NAD(P)-bd_dom_sf"/>
</dbReference>
<keyword evidence="2" id="KW-0597">Phosphoprotein</keyword>
<reference evidence="14" key="1">
    <citation type="submission" date="2016-03" db="EMBL/GenBank/DDBJ databases">
        <title>Draft genome sequence of Rosellinia necatrix.</title>
        <authorList>
            <person name="Kanematsu S."/>
        </authorList>
    </citation>
    <scope>NUCLEOTIDE SEQUENCE [LARGE SCALE GENOMIC DNA]</scope>
    <source>
        <strain evidence="14">W97</strain>
    </source>
</reference>
<evidence type="ECO:0000256" key="8">
    <source>
        <dbReference type="ARBA" id="ARBA00023268"/>
    </source>
</evidence>
<dbReference type="PROSITE" id="PS50075">
    <property type="entry name" value="CARRIER"/>
    <property type="match status" value="2"/>
</dbReference>
<evidence type="ECO:0000256" key="7">
    <source>
        <dbReference type="ARBA" id="ARBA00023002"/>
    </source>
</evidence>
<dbReference type="OrthoDB" id="329835at2759"/>
<feature type="region of interest" description="Disordered" evidence="10">
    <location>
        <begin position="2464"/>
        <end position="2518"/>
    </location>
</feature>
<dbReference type="InterPro" id="IPR049900">
    <property type="entry name" value="PKS_mFAS_DH"/>
</dbReference>
<dbReference type="InterPro" id="IPR050091">
    <property type="entry name" value="PKS_NRPS_Biosynth_Enz"/>
</dbReference>
<dbReference type="GO" id="GO:0004312">
    <property type="term" value="F:fatty acid synthase activity"/>
    <property type="evidence" value="ECO:0007669"/>
    <property type="project" value="TreeGrafter"/>
</dbReference>
<dbReference type="InterPro" id="IPR020806">
    <property type="entry name" value="PKS_PP-bd"/>
</dbReference>
<dbReference type="PROSITE" id="PS52004">
    <property type="entry name" value="KS3_2"/>
    <property type="match status" value="1"/>
</dbReference>
<dbReference type="InterPro" id="IPR013968">
    <property type="entry name" value="PKS_KR"/>
</dbReference>
<feature type="active site" description="Proton donor; for dehydratase activity" evidence="9">
    <location>
        <position position="1150"/>
    </location>
</feature>
<organism evidence="14">
    <name type="scientific">Rosellinia necatrix</name>
    <name type="common">White root-rot fungus</name>
    <dbReference type="NCBI Taxonomy" id="77044"/>
    <lineage>
        <taxon>Eukaryota</taxon>
        <taxon>Fungi</taxon>
        <taxon>Dikarya</taxon>
        <taxon>Ascomycota</taxon>
        <taxon>Pezizomycotina</taxon>
        <taxon>Sordariomycetes</taxon>
        <taxon>Xylariomycetidae</taxon>
        <taxon>Xylariales</taxon>
        <taxon>Xylariaceae</taxon>
        <taxon>Rosellinia</taxon>
    </lineage>
</organism>
<evidence type="ECO:0000259" key="13">
    <source>
        <dbReference type="PROSITE" id="PS52019"/>
    </source>
</evidence>
<dbReference type="Gene3D" id="3.40.50.12780">
    <property type="entry name" value="N-terminal domain of ligase-like"/>
    <property type="match status" value="1"/>
</dbReference>
<keyword evidence="8" id="KW-0511">Multifunctional enzyme</keyword>
<dbReference type="InterPro" id="IPR020841">
    <property type="entry name" value="PKS_Beta-ketoAc_synthase_dom"/>
</dbReference>
<dbReference type="Pfam" id="PF00109">
    <property type="entry name" value="ketoacyl-synt"/>
    <property type="match status" value="1"/>
</dbReference>
<dbReference type="InterPro" id="IPR013217">
    <property type="entry name" value="Methyltransf_12"/>
</dbReference>
<dbReference type="InterPro" id="IPR020845">
    <property type="entry name" value="AMP-binding_CS"/>
</dbReference>
<keyword evidence="15" id="KW-1185">Reference proteome</keyword>
<dbReference type="InterPro" id="IPR057326">
    <property type="entry name" value="KR_dom"/>
</dbReference>
<dbReference type="GO" id="GO:0032259">
    <property type="term" value="P:methylation"/>
    <property type="evidence" value="ECO:0007669"/>
    <property type="project" value="UniProtKB-KW"/>
</dbReference>
<dbReference type="GO" id="GO:0009403">
    <property type="term" value="P:toxin biosynthetic process"/>
    <property type="evidence" value="ECO:0007669"/>
    <property type="project" value="UniProtKB-ARBA"/>
</dbReference>
<dbReference type="SUPFAM" id="SSF55048">
    <property type="entry name" value="Probable ACP-binding domain of malonyl-CoA ACP transacylase"/>
    <property type="match status" value="1"/>
</dbReference>
<evidence type="ECO:0000313" key="14">
    <source>
        <dbReference type="EMBL" id="GAP90879.1"/>
    </source>
</evidence>
<dbReference type="Gene3D" id="3.40.50.150">
    <property type="entry name" value="Vaccinia Virus protein VP39"/>
    <property type="match status" value="1"/>
</dbReference>
<dbReference type="InterPro" id="IPR014043">
    <property type="entry name" value="Acyl_transferase_dom"/>
</dbReference>
<gene>
    <name evidence="14" type="ORF">SAMD00023353_5500630</name>
</gene>
<name>A0A1W2TQZ5_ROSNE</name>
<dbReference type="InterPro" id="IPR014030">
    <property type="entry name" value="Ketoacyl_synth_N"/>
</dbReference>
<dbReference type="Pfam" id="PF00501">
    <property type="entry name" value="AMP-binding"/>
    <property type="match status" value="1"/>
</dbReference>
<dbReference type="InterPro" id="IPR014031">
    <property type="entry name" value="Ketoacyl_synth_C"/>
</dbReference>
<dbReference type="InterPro" id="IPR001242">
    <property type="entry name" value="Condensation_dom"/>
</dbReference>
<dbReference type="SUPFAM" id="SSF47336">
    <property type="entry name" value="ACP-like"/>
    <property type="match status" value="2"/>
</dbReference>
<evidence type="ECO:0000256" key="4">
    <source>
        <dbReference type="ARBA" id="ARBA00022603"/>
    </source>
</evidence>
<dbReference type="PANTHER" id="PTHR43775:SF20">
    <property type="entry name" value="HYBRID PKS-NRPS SYNTHETASE APDA"/>
    <property type="match status" value="1"/>
</dbReference>
<dbReference type="Gene3D" id="3.40.50.720">
    <property type="entry name" value="NAD(P)-binding Rossmann-like Domain"/>
    <property type="match status" value="2"/>
</dbReference>
<dbReference type="SMART" id="SM00822">
    <property type="entry name" value="PKS_KR"/>
    <property type="match status" value="1"/>
</dbReference>
<feature type="compositionally biased region" description="Polar residues" evidence="10">
    <location>
        <begin position="2604"/>
        <end position="2620"/>
    </location>
</feature>
<feature type="domain" description="PKS/mFAS DH" evidence="13">
    <location>
        <begin position="941"/>
        <end position="1242"/>
    </location>
</feature>
<evidence type="ECO:0000259" key="12">
    <source>
        <dbReference type="PROSITE" id="PS52004"/>
    </source>
</evidence>
<dbReference type="CDD" id="cd05930">
    <property type="entry name" value="A_NRPS"/>
    <property type="match status" value="1"/>
</dbReference>
<dbReference type="SMART" id="SM00825">
    <property type="entry name" value="PKS_KS"/>
    <property type="match status" value="1"/>
</dbReference>
<evidence type="ECO:0000256" key="5">
    <source>
        <dbReference type="ARBA" id="ARBA00022679"/>
    </source>
</evidence>
<dbReference type="InterPro" id="IPR018201">
    <property type="entry name" value="Ketoacyl_synth_AS"/>
</dbReference>
<dbReference type="GO" id="GO:0008168">
    <property type="term" value="F:methyltransferase activity"/>
    <property type="evidence" value="ECO:0007669"/>
    <property type="project" value="UniProtKB-KW"/>
</dbReference>
<dbReference type="Proteomes" id="UP000054516">
    <property type="component" value="Unassembled WGS sequence"/>
</dbReference>
<dbReference type="Gene3D" id="1.10.1200.10">
    <property type="entry name" value="ACP-like"/>
    <property type="match status" value="1"/>
</dbReference>
<dbReference type="GO" id="GO:0031177">
    <property type="term" value="F:phosphopantetheine binding"/>
    <property type="evidence" value="ECO:0007669"/>
    <property type="project" value="InterPro"/>
</dbReference>
<sequence>MTGSEPIAIIGTGCRFPGECNNPSKLWELLRQPKDLLKEIPDSRFSTDSFYHPQNHHHGTSNVRHSYLLEEDLRAFDTQFFAIKPTEANSVDPQQRLLLETVYEGLESAGLSIKQLQGSDTAVYVGVMSADFTDLIGRDTETFPTYFATGTARSILSNRLSYFFDWHGPSMTIDTACSSSLIAMHQAVRTLRSGESSVAVVAGSNLILGPEQYIAESKLQMLSPTGRSRMWDADADGYARGEGVAAIVLKRLSQAIADGDNIDCVIRETGVNQDGKTPGITMPSAAAQTALIRSTYARAGLDLTKRSDRPQYFEAHGTGTPAGDPVEAEAISNAFFGSDLHFTRKSSNDTLYVGSIKTVIGHTEGTAGLAAVIKSSLALQAGTVPPNMLLNKLNPKIRGFYENLKILSAAQDWPRLAPGAVRRISVNSFGFGGANCHAILESYEPSQHAQPKSSINEICFSPFVFSAGSDSTLIAQLQSYRDYLSRHENEVALRDLAWTLSDRRSTFQSRIALSATSCSDLVSKIDENIDSLQQSGSPKAVGGRKLGAAKLRILGVFTGQGAQWPRMGAHLLSSPGAADIIARLDRGLRSLPISDRPSWSLRDQILASADSSLVGTAAISQPVCTAVQILLVDLLRAAGIEFSAVVGHSSGEIGAAYAAGYLNAEDAIRIAYFRGLHLKSVKSKGLMLAVGTAFDDAKELCELPTFEGRICVAASNSPASVTLSGDSDAIEEVKVVFDEEKKFTRLLKVDRAYHSHHMEECLTPYLRSLRQCRITSRTPDRECHWISSVHMQPISDVPDSLSDSYWGANLVRPVRFYEALQHLLEKTDAYDLAIEVGPHPALKGPASQTIQEVLGGAIPYTGTLSRGSNDIEAISSALGFIWSSFGEGLVDFGSLARFTSGSLPPPTLLKGLPTYQWDHSRTYWHESRLSKAFRTRSDLPNELLGRRVLDGVADHLRWRNILRPREISWLEGHKVQGQTVFPCAGYISACVEAAVRMCEKEKIQAIELEDFVVGQAIVFDDDDTGIEVITNFTNIIKGHGSVTAQFSFHSAPNNSGALDMTRHASCRVRVTLGDVLENVLPLKPAEERSLSDIEPDRFYNALGQLGFGYSGPFRALVGLKRKLGLASGLIENTPFDSQVTPLLVQPATLDAAIQSIMLAYCYPGDSMLRSIYLPTGIERLTINPGACESFANKSISVPFHSTAIIDNSTSLSGDVSIYSPEGLGAIQLEGLQTQPLSNQTESTDLNIFTKLVWGVDRPDRDETTAGVNAEELNADLLFSLERVAYFYIRSLDQEIPVHGRSKMEWHFKRLFAYVDHVLARVNSGSHPFAKLEWKRDTKEDILAIFDRYPTNIDLRLMRAVGDNLPAVIRGELSMLEPMLQDNMLNDFYVIAHGMPRYTQYLATMASQIGHRYPHMDVLEIGAGTGGASKSFLKALGNKFSNYTFTDISSGFFEKATKVFSSYSDRMTFKVLDIEKDIGEQGFRDGSYDLIVASLVLHATRNLDQTLRNVRRLLKPGGYLLLLEITENEQMRFGLIFGGLAGWWLGYDDGRALSPCVGLDEWSTLLKSTGFSGIDAAMPHHDTLPVPLSIIVSQAVDEKIEFLQHPLQPSKWTTVVPQLSVIQGGPKSAKLGQDIMRLLSPLCGRVRFIASPSDIRHDDLPVGGTVLCLSDIDEPFFKSVGEDKLRGLQEIFKQSENVLWVTQGSRSGDPYARMIIGLGRTLVLEMLHLRLQFLDLPESESPSPVAIAECLLRLQMLGEWSSNGSGEPLLHSIEPELYLENGRFFVPRFMLNEQQNNRYNSGRRPITEEANIEDTVVELIHDQQSSYLIESNTAPSVQERDTVEVEVTHSISRAIQVVQDCFLFAVLGTNKATGERVLALSPTQASIVQLPDAFVLPDVVSGESEHALQAFYVELIAQSAMRDAVAGDEVLALDLNASLAGAIRRIATDKGSIFKCFSTQPNTPSNYIHPKASKFDVERLVPKSTTCYLNINQDNPLSAIITKVLHPFAKIVSGETLTSTKSHSRPHLWQELRPLLVSIKYALRNAEHGPEPDDLSIVNLDTIGSWPQNHSPVLIKWRSSSTISVQVQNVDTKMRFRNNKTYWLVGLTGGLGQSLCEWMAHKGARYLVISSRNPRVDEWWLEKMRSMGVSVKVVANDISNRDSVQAVYQEIVQEMPPIAGVAQGAMVLHDTMFLDLDMNRLNKVLNPKVQGAIYLEEIFKDADLDFFVFFSSMASVTGNPGQSAYAAANMFMSSLANRRRERGRNASAVHIGAIFGNGYVTRELTLTQQEFLRKVGNLWLSEHDFRQLFAEAILAGQHHRGQTPELSTGLKMVDSDESETITWFRNPMFQHCVNNIRTAELVDHASKQNAPVKVQLIDAVSPAEVREIISDAFVLKLRSSLQVDDDRPIIDLTADNLGIDSLVAVDIRSWFIKELQVEIPVLKILSGATVGEILIKAQELLPKELTPNLDPTSDAPSRRKQKQTTEQPVKAEAPSQVHREKPLVKEIQTKPGSVVPKEASRTVTAPTFIQNNKAPAVRAVPVAPEDAPAPRPNKTQPSGAFDFVPIESEPTASSKVTPTMSETQARTPRTPSTSSWSEVDDFEMKTSNNSNDSTAPTSRSQFELTTAKVKRSLPIGFAQSRFWFLRKYLEDPSTFNITASISLRGPLDVIKFREAVKVVGQRHEALRTRFREGEETTQEILETSTLSLEIRDVSNSDEISDAYNEIKDYSFKLEEGQIMRIVLLRQSSTLSTLIIAYHHINMDGLSLETILQDLQAAYASKFLNPRILQYPNFTEKQRKEYQSGMWAEDLAYWLKEFSHIPAALPLLPGAKTSYRTTLAKYSSNYAEFRVDSTVLQSIQNICRKLKVTPFHFHLAVFYTLITRLLNVEEVCIGISSANRTSEMMQSVGLYLNLLPLLFKTELNQTFTNALKLAREKALAAFVHSQVPFDVVLNELQVPRSSSHSPLFQVLVNYRAGVSETREFCNCESNITQFNQGETPYDLSLDIIDNPGGDARVILSGQSALYSNYHMNTLKNAYSNLLIAFARNPALRLSIPSLYDSEAVKQAIELGRGPSYKYRWPETLPHRIDLMVLKFGDKIALSDGQKKPLTYSEMAKRVNNISFTLSTQRIGHGSRVGVFLEPGMDWICALLSILRLDATYIPLDHRIGLERLSAIVQDCRPDVILTDASTDRDYIHLKSVCPAMNLDHTDDADEASCIPNSAKSDSVAAIMYTSGSTGRPKGIVMTHHTFRNNVESSTEKWFFREGREVTLQQSSYSFDMSLSQTFLTLSNGGTLHIVPKRFRGDPVAISSIIATQGITFTETTPSEYVSWIRHGNLDNLRSSNWRIAVSGGEMVTESLLQAFQAVGKSGLRLLDCYGPTEVTFCSSSGEVNYQDLVGDHASEGTPLHTWPNYSVYIVDANMKPVPVGIPGEVLVGGAGVVNGYLHSELDAQGFTRDSFASPEFVENGWLRAHRTGDSGKLHSDGRLDIKGRISGDTQVKLRGIRMDLREIESAILSVGKGRISDVAVTIRESKATASEFLAAFVTTVDLAQDDPALEAILQQLPLPPTMRPSVIIRLDKLPTNASNKTDRLALRSLPLPENSNAQNDGTALSAAESKLKNVWEEVITTEVTARYQISAESDFFHVGGNSLLLARVQKEIRESFGTSISLFQLFDASTLGRMAALIEDSLPIEGEDVIDWESETAVSPELLRVPVSKRFVTTPEVVILTGATGFLGRALLTRLLEDDTVQKIHCIAIRQELKSLPKLFKSPKIVLHGGDLAAPRLGLTEAAASEIFAEAHVVIHNGADVSFMKSYKSLRPANVESTKELVRLSVPHQLSFHYVSTASVTHLTGQETFERSSVSAYLPGPGDGYVATKWASERYLEKVSDRCELPIWIHRPSSITGDGAPQTDLMMNLLTYSRLIRAVPDTNLWRGWLDFVSVKRVAMQIADEVYEDYSWPGNVKYLYESGDQEIPIADLRGVLEREQEYMFEVLSLEEWVTKAQANGLHPLLAEYLRGLSDTSMVFPRLIQQGSFL</sequence>
<dbReference type="FunFam" id="3.40.47.10:FF:000019">
    <property type="entry name" value="Polyketide synthase type I"/>
    <property type="match status" value="1"/>
</dbReference>
<dbReference type="InterPro" id="IPR009081">
    <property type="entry name" value="PP-bd_ACP"/>
</dbReference>
<dbReference type="SUPFAM" id="SSF53335">
    <property type="entry name" value="S-adenosyl-L-methionine-dependent methyltransferases"/>
    <property type="match status" value="1"/>
</dbReference>
<feature type="compositionally biased region" description="Low complexity" evidence="10">
    <location>
        <begin position="2585"/>
        <end position="2594"/>
    </location>
</feature>
<keyword evidence="4" id="KW-0489">Methyltransferase</keyword>
<dbReference type="InterPro" id="IPR042104">
    <property type="entry name" value="PKS_dehydratase_sf"/>
</dbReference>
<dbReference type="PROSITE" id="PS00455">
    <property type="entry name" value="AMP_BINDING"/>
    <property type="match status" value="1"/>
</dbReference>
<dbReference type="Gene3D" id="3.40.47.10">
    <property type="match status" value="1"/>
</dbReference>
<dbReference type="SMART" id="SM00823">
    <property type="entry name" value="PKS_PP"/>
    <property type="match status" value="2"/>
</dbReference>
<dbReference type="Pfam" id="PF02801">
    <property type="entry name" value="Ketoacyl-synt_C"/>
    <property type="match status" value="1"/>
</dbReference>
<dbReference type="Pfam" id="PF08659">
    <property type="entry name" value="KR"/>
    <property type="match status" value="1"/>
</dbReference>
<dbReference type="Pfam" id="PF07993">
    <property type="entry name" value="NAD_binding_4"/>
    <property type="match status" value="1"/>
</dbReference>
<dbReference type="SUPFAM" id="SSF52151">
    <property type="entry name" value="FabD/lysophospholipase-like"/>
    <property type="match status" value="1"/>
</dbReference>
<evidence type="ECO:0000256" key="3">
    <source>
        <dbReference type="ARBA" id="ARBA00022598"/>
    </source>
</evidence>
<keyword evidence="6" id="KW-0677">Repeat</keyword>
<feature type="region of interest" description="N-terminal hotdog fold" evidence="9">
    <location>
        <begin position="941"/>
        <end position="1075"/>
    </location>
</feature>
<dbReference type="InterPro" id="IPR042099">
    <property type="entry name" value="ANL_N_sf"/>
</dbReference>
<feature type="domain" description="Carrier" evidence="11">
    <location>
        <begin position="2380"/>
        <end position="2460"/>
    </location>
</feature>
<dbReference type="InterPro" id="IPR023213">
    <property type="entry name" value="CAT-like_dom_sf"/>
</dbReference>
<dbReference type="InterPro" id="IPR001227">
    <property type="entry name" value="Ac_transferase_dom_sf"/>
</dbReference>
<feature type="region of interest" description="Disordered" evidence="10">
    <location>
        <begin position="2542"/>
        <end position="2620"/>
    </location>
</feature>
<dbReference type="Pfam" id="PF00550">
    <property type="entry name" value="PP-binding"/>
    <property type="match status" value="1"/>
</dbReference>
<dbReference type="CDD" id="cd19532">
    <property type="entry name" value="C_PKS-NRPS"/>
    <property type="match status" value="1"/>
</dbReference>
<dbReference type="CDD" id="cd02440">
    <property type="entry name" value="AdoMet_MTases"/>
    <property type="match status" value="1"/>
</dbReference>
<feature type="domain" description="Ketosynthase family 3 (KS3)" evidence="12">
    <location>
        <begin position="4"/>
        <end position="442"/>
    </location>
</feature>
<accession>A0A1W2TQZ5</accession>
<dbReference type="InterPro" id="IPR000873">
    <property type="entry name" value="AMP-dep_synth/lig_dom"/>
</dbReference>
<protein>
    <submittedName>
        <fullName evidence="14">Putative hybrid NRPS PKS</fullName>
    </submittedName>
</protein>
<evidence type="ECO:0000256" key="9">
    <source>
        <dbReference type="PROSITE-ProRule" id="PRU01363"/>
    </source>
</evidence>
<dbReference type="Pfam" id="PF21089">
    <property type="entry name" value="PKS_DH_N"/>
    <property type="match status" value="1"/>
</dbReference>
<keyword evidence="7" id="KW-0560">Oxidoreductase</keyword>
<keyword evidence="5" id="KW-0808">Transferase</keyword>
<dbReference type="SUPFAM" id="SSF52777">
    <property type="entry name" value="CoA-dependent acyltransferases"/>
    <property type="match status" value="2"/>
</dbReference>
<dbReference type="InterPro" id="IPR013120">
    <property type="entry name" value="FAR_NAD-bd"/>
</dbReference>
<dbReference type="SMART" id="SM00826">
    <property type="entry name" value="PKS_DH"/>
    <property type="match status" value="1"/>
</dbReference>
<dbReference type="Gene3D" id="3.10.129.110">
    <property type="entry name" value="Polyketide synthase dehydratase"/>
    <property type="match status" value="1"/>
</dbReference>
<dbReference type="GO" id="GO:0016491">
    <property type="term" value="F:oxidoreductase activity"/>
    <property type="evidence" value="ECO:0007669"/>
    <property type="project" value="UniProtKB-KW"/>
</dbReference>
<dbReference type="Gene3D" id="3.30.70.3290">
    <property type="match status" value="1"/>
</dbReference>
<dbReference type="GO" id="GO:0016874">
    <property type="term" value="F:ligase activity"/>
    <property type="evidence" value="ECO:0007669"/>
    <property type="project" value="UniProtKB-KW"/>
</dbReference>
<evidence type="ECO:0000256" key="10">
    <source>
        <dbReference type="SAM" id="MobiDB-lite"/>
    </source>
</evidence>
<dbReference type="CDD" id="cd00833">
    <property type="entry name" value="PKS"/>
    <property type="match status" value="1"/>
</dbReference>
<dbReference type="Pfam" id="PF08242">
    <property type="entry name" value="Methyltransf_12"/>
    <property type="match status" value="1"/>
</dbReference>
<dbReference type="Gene3D" id="3.30.300.30">
    <property type="match status" value="1"/>
</dbReference>
<dbReference type="Pfam" id="PF00668">
    <property type="entry name" value="Condensation"/>
    <property type="match status" value="1"/>
</dbReference>
<dbReference type="Gene3D" id="3.40.366.10">
    <property type="entry name" value="Malonyl-Coenzyme A Acyl Carrier Protein, domain 2"/>
    <property type="match status" value="1"/>
</dbReference>
<dbReference type="InterPro" id="IPR045851">
    <property type="entry name" value="AMP-bd_C_sf"/>
</dbReference>
<dbReference type="InterPro" id="IPR016036">
    <property type="entry name" value="Malonyl_transacylase_ACP-bd"/>
</dbReference>
<dbReference type="InterPro" id="IPR016035">
    <property type="entry name" value="Acyl_Trfase/lysoPLipase"/>
</dbReference>
<evidence type="ECO:0000259" key="11">
    <source>
        <dbReference type="PROSITE" id="PS50075"/>
    </source>
</evidence>
<dbReference type="Gene3D" id="3.30.559.10">
    <property type="entry name" value="Chloramphenicol acetyltransferase-like domain"/>
    <property type="match status" value="1"/>
</dbReference>
<dbReference type="InterPro" id="IPR049552">
    <property type="entry name" value="PKS_DH_N"/>
</dbReference>
<evidence type="ECO:0000256" key="6">
    <source>
        <dbReference type="ARBA" id="ARBA00022737"/>
    </source>
</evidence>
<dbReference type="GO" id="GO:0004315">
    <property type="term" value="F:3-oxoacyl-[acyl-carrier-protein] synthase activity"/>
    <property type="evidence" value="ECO:0007669"/>
    <property type="project" value="InterPro"/>
</dbReference>
<feature type="domain" description="Carrier" evidence="11">
    <location>
        <begin position="3608"/>
        <end position="3688"/>
    </location>
</feature>
<dbReference type="OMA" id="NEQMRFG"/>
<dbReference type="EMBL" id="DF977500">
    <property type="protein sequence ID" value="GAP90879.1"/>
    <property type="molecule type" value="Genomic_DNA"/>
</dbReference>
<dbReference type="InterPro" id="IPR049551">
    <property type="entry name" value="PKS_DH_C"/>
</dbReference>
<evidence type="ECO:0000256" key="1">
    <source>
        <dbReference type="ARBA" id="ARBA00022450"/>
    </source>
</evidence>
<dbReference type="InterPro" id="IPR016039">
    <property type="entry name" value="Thiolase-like"/>
</dbReference>
<dbReference type="GO" id="GO:0006633">
    <property type="term" value="P:fatty acid biosynthetic process"/>
    <property type="evidence" value="ECO:0007669"/>
    <property type="project" value="InterPro"/>
</dbReference>
<keyword evidence="3" id="KW-0436">Ligase</keyword>
<feature type="compositionally biased region" description="Basic and acidic residues" evidence="10">
    <location>
        <begin position="2496"/>
        <end position="2507"/>
    </location>
</feature>
<dbReference type="SUPFAM" id="SSF53901">
    <property type="entry name" value="Thiolase-like"/>
    <property type="match status" value="1"/>
</dbReference>
<feature type="compositionally biased region" description="Polar residues" evidence="10">
    <location>
        <begin position="2569"/>
        <end position="2584"/>
    </location>
</feature>
<feature type="active site" description="Proton acceptor; for dehydratase activity" evidence="9">
    <location>
        <position position="973"/>
    </location>
</feature>
<feature type="region of interest" description="C-terminal hotdog fold" evidence="9">
    <location>
        <begin position="1090"/>
        <end position="1242"/>
    </location>
</feature>
<dbReference type="Gene3D" id="3.30.559.30">
    <property type="entry name" value="Nonribosomal peptide synthetase, condensation domain"/>
    <property type="match status" value="1"/>
</dbReference>
<dbReference type="InterPro" id="IPR036736">
    <property type="entry name" value="ACP-like_sf"/>
</dbReference>
<dbReference type="Pfam" id="PF16197">
    <property type="entry name" value="KAsynt_C_assoc"/>
    <property type="match status" value="1"/>
</dbReference>
<dbReference type="Pfam" id="PF14765">
    <property type="entry name" value="PS-DH"/>
    <property type="match status" value="1"/>
</dbReference>
<dbReference type="SUPFAM" id="SSF56801">
    <property type="entry name" value="Acetyl-CoA synthetase-like"/>
    <property type="match status" value="1"/>
</dbReference>
<dbReference type="PROSITE" id="PS52019">
    <property type="entry name" value="PKS_MFAS_DH"/>
    <property type="match status" value="1"/>
</dbReference>
<dbReference type="SMART" id="SM00827">
    <property type="entry name" value="PKS_AT"/>
    <property type="match status" value="1"/>
</dbReference>
<dbReference type="SUPFAM" id="SSF51735">
    <property type="entry name" value="NAD(P)-binding Rossmann-fold domains"/>
    <property type="match status" value="2"/>
</dbReference>
<dbReference type="STRING" id="77044.A0A1W2TQZ5"/>
<dbReference type="PANTHER" id="PTHR43775">
    <property type="entry name" value="FATTY ACID SYNTHASE"/>
    <property type="match status" value="1"/>
</dbReference>